<dbReference type="SMART" id="SM00220">
    <property type="entry name" value="S_TKc"/>
    <property type="match status" value="1"/>
</dbReference>
<proteinExistence type="inferred from homology"/>
<keyword evidence="5" id="KW-0723">Serine/threonine-protein kinase</keyword>
<keyword evidence="12 16" id="KW-0472">Membrane</keyword>
<dbReference type="PANTHER" id="PTHR43289:SF6">
    <property type="entry name" value="SERINE_THREONINE-PROTEIN KINASE NEKL-3"/>
    <property type="match status" value="1"/>
</dbReference>
<comment type="subcellular location">
    <subcellularLocation>
        <location evidence="1">Cell membrane</location>
        <topology evidence="1">Single-pass membrane protein</topology>
    </subcellularLocation>
    <subcellularLocation>
        <location evidence="14">Cell membrane</location>
        <topology evidence="14">Single-pass type II membrane protein</topology>
    </subcellularLocation>
</comment>
<evidence type="ECO:0000256" key="16">
    <source>
        <dbReference type="SAM" id="Phobius"/>
    </source>
</evidence>
<keyword evidence="10 13" id="KW-0067">ATP-binding</keyword>
<name>A0A1P8WBI5_9PLAN</name>
<evidence type="ECO:0000256" key="15">
    <source>
        <dbReference type="SAM" id="MobiDB-lite"/>
    </source>
</evidence>
<evidence type="ECO:0000256" key="2">
    <source>
        <dbReference type="ARBA" id="ARBA00005811"/>
    </source>
</evidence>
<protein>
    <recommendedName>
        <fullName evidence="3">non-specific serine/threonine protein kinase</fullName>
        <ecNumber evidence="3">2.7.11.1</ecNumber>
    </recommendedName>
</protein>
<dbReference type="RefSeq" id="WP_077023186.1">
    <property type="nucleotide sequence ID" value="NZ_CP017641.1"/>
</dbReference>
<evidence type="ECO:0000256" key="10">
    <source>
        <dbReference type="ARBA" id="ARBA00022840"/>
    </source>
</evidence>
<dbReference type="CDD" id="cd14014">
    <property type="entry name" value="STKc_PknB_like"/>
    <property type="match status" value="1"/>
</dbReference>
<evidence type="ECO:0000256" key="4">
    <source>
        <dbReference type="ARBA" id="ARBA00022475"/>
    </source>
</evidence>
<evidence type="ECO:0000256" key="9">
    <source>
        <dbReference type="ARBA" id="ARBA00022777"/>
    </source>
</evidence>
<accession>A0A1P8WBI5</accession>
<dbReference type="GO" id="GO:0015031">
    <property type="term" value="P:protein transport"/>
    <property type="evidence" value="ECO:0007669"/>
    <property type="project" value="UniProtKB-KW"/>
</dbReference>
<feature type="transmembrane region" description="Helical" evidence="16">
    <location>
        <begin position="400"/>
        <end position="420"/>
    </location>
</feature>
<dbReference type="FunFam" id="1.10.510.10:FF:000021">
    <property type="entry name" value="Serine/threonine protein kinase"/>
    <property type="match status" value="1"/>
</dbReference>
<evidence type="ECO:0000256" key="7">
    <source>
        <dbReference type="ARBA" id="ARBA00022692"/>
    </source>
</evidence>
<dbReference type="Pfam" id="PF02472">
    <property type="entry name" value="ExbD"/>
    <property type="match status" value="1"/>
</dbReference>
<keyword evidence="8 13" id="KW-0547">Nucleotide-binding</keyword>
<dbReference type="InterPro" id="IPR017441">
    <property type="entry name" value="Protein_kinase_ATP_BS"/>
</dbReference>
<keyword evidence="19" id="KW-1185">Reference proteome</keyword>
<dbReference type="InterPro" id="IPR000719">
    <property type="entry name" value="Prot_kinase_dom"/>
</dbReference>
<keyword evidence="9 18" id="KW-0418">Kinase</keyword>
<sequence>MTDLVDRTLGEFRLLRHLGSGGMADVYLAEQTTLSRHVAVKIMKPALIATSGEVMLARFKQEAMMAAGLNHPNIVQVYTIGEEDGFHFIAQEFVQGRNLATILKSKGVPDLGSSLHVIRQVTSALKAAGQAGIVHRDIKPENILVTKKGDVKVADFGLAQLHKSAEEGNLTRENTTLGTPLYMSPEQVNGRELDPRSDIYSFGVTCYQLLCGKTPFTGTTAMGIAVQHLNTIPPPLKEQNPKLPDVICRMVHRMMAKRRVLRYQSAADVSSDLKKLITYYKQGRSLDLVKLPILEELDKAAAEAKAAAANESQRTAAARLQNGGDLELPPGAAAGATMALPSASSLSGRQGGGSQRKSGAKSQKAKRPTLVTVSLPSWEEEDDDDFALGRPEPEFEEMDLTPMVDVTFLLLIFFMITAAFNLQKKIDMPPATAEEGMSTSVPQQENSSVEAEIDRDNQIYIGGTQGTAFDEIVRLLESEKAGIDDIELRVKIDPESTHEKRILVADAAAKAGFVKVKSLIMELN</sequence>
<dbReference type="GO" id="GO:0022857">
    <property type="term" value="F:transmembrane transporter activity"/>
    <property type="evidence" value="ECO:0007669"/>
    <property type="project" value="InterPro"/>
</dbReference>
<evidence type="ECO:0000256" key="3">
    <source>
        <dbReference type="ARBA" id="ARBA00012513"/>
    </source>
</evidence>
<feature type="region of interest" description="Disordered" evidence="15">
    <location>
        <begin position="323"/>
        <end position="372"/>
    </location>
</feature>
<dbReference type="Proteomes" id="UP000187735">
    <property type="component" value="Chromosome"/>
</dbReference>
<dbReference type="OrthoDB" id="6111975at2"/>
<dbReference type="PROSITE" id="PS00107">
    <property type="entry name" value="PROTEIN_KINASE_ATP"/>
    <property type="match status" value="1"/>
</dbReference>
<evidence type="ECO:0000256" key="12">
    <source>
        <dbReference type="ARBA" id="ARBA00023136"/>
    </source>
</evidence>
<dbReference type="EC" id="2.7.11.1" evidence="3"/>
<dbReference type="InterPro" id="IPR008271">
    <property type="entry name" value="Ser/Thr_kinase_AS"/>
</dbReference>
<evidence type="ECO:0000256" key="6">
    <source>
        <dbReference type="ARBA" id="ARBA00022679"/>
    </source>
</evidence>
<dbReference type="Gene3D" id="1.10.510.10">
    <property type="entry name" value="Transferase(Phosphotransferase) domain 1"/>
    <property type="match status" value="1"/>
</dbReference>
<dbReference type="EMBL" id="CP017641">
    <property type="protein sequence ID" value="APZ91422.1"/>
    <property type="molecule type" value="Genomic_DNA"/>
</dbReference>
<dbReference type="GO" id="GO:0005524">
    <property type="term" value="F:ATP binding"/>
    <property type="evidence" value="ECO:0007669"/>
    <property type="project" value="UniProtKB-UniRule"/>
</dbReference>
<evidence type="ECO:0000313" key="19">
    <source>
        <dbReference type="Proteomes" id="UP000187735"/>
    </source>
</evidence>
<evidence type="ECO:0000256" key="8">
    <source>
        <dbReference type="ARBA" id="ARBA00022741"/>
    </source>
</evidence>
<evidence type="ECO:0000256" key="14">
    <source>
        <dbReference type="RuleBase" id="RU003879"/>
    </source>
</evidence>
<dbReference type="InterPro" id="IPR011009">
    <property type="entry name" value="Kinase-like_dom_sf"/>
</dbReference>
<evidence type="ECO:0000256" key="5">
    <source>
        <dbReference type="ARBA" id="ARBA00022527"/>
    </source>
</evidence>
<feature type="binding site" evidence="13">
    <location>
        <position position="41"/>
    </location>
    <ligand>
        <name>ATP</name>
        <dbReference type="ChEBI" id="CHEBI:30616"/>
    </ligand>
</feature>
<organism evidence="18 19">
    <name type="scientific">Fuerstiella marisgermanici</name>
    <dbReference type="NCBI Taxonomy" id="1891926"/>
    <lineage>
        <taxon>Bacteria</taxon>
        <taxon>Pseudomonadati</taxon>
        <taxon>Planctomycetota</taxon>
        <taxon>Planctomycetia</taxon>
        <taxon>Planctomycetales</taxon>
        <taxon>Planctomycetaceae</taxon>
        <taxon>Fuerstiella</taxon>
    </lineage>
</organism>
<comment type="similarity">
    <text evidence="2 14">Belongs to the ExbD/TolR family.</text>
</comment>
<dbReference type="SUPFAM" id="SSF56112">
    <property type="entry name" value="Protein kinase-like (PK-like)"/>
    <property type="match status" value="1"/>
</dbReference>
<evidence type="ECO:0000313" key="18">
    <source>
        <dbReference type="EMBL" id="APZ91422.1"/>
    </source>
</evidence>
<dbReference type="InterPro" id="IPR003400">
    <property type="entry name" value="ExbD"/>
</dbReference>
<dbReference type="GO" id="GO:0005886">
    <property type="term" value="C:plasma membrane"/>
    <property type="evidence" value="ECO:0007669"/>
    <property type="project" value="UniProtKB-SubCell"/>
</dbReference>
<keyword evidence="4" id="KW-1003">Cell membrane</keyword>
<dbReference type="Pfam" id="PF00069">
    <property type="entry name" value="Pkinase"/>
    <property type="match status" value="1"/>
</dbReference>
<keyword evidence="7 14" id="KW-0812">Transmembrane</keyword>
<evidence type="ECO:0000256" key="13">
    <source>
        <dbReference type="PROSITE-ProRule" id="PRU10141"/>
    </source>
</evidence>
<keyword evidence="14" id="KW-0653">Protein transport</keyword>
<evidence type="ECO:0000256" key="11">
    <source>
        <dbReference type="ARBA" id="ARBA00022989"/>
    </source>
</evidence>
<dbReference type="PROSITE" id="PS50011">
    <property type="entry name" value="PROTEIN_KINASE_DOM"/>
    <property type="match status" value="1"/>
</dbReference>
<dbReference type="Gene3D" id="3.30.200.20">
    <property type="entry name" value="Phosphorylase Kinase, domain 1"/>
    <property type="match status" value="1"/>
</dbReference>
<dbReference type="STRING" id="1891926.Fuma_01010"/>
<gene>
    <name evidence="18" type="primary">prkC_6</name>
    <name evidence="18" type="ORF">Fuma_01010</name>
</gene>
<keyword evidence="11 16" id="KW-1133">Transmembrane helix</keyword>
<dbReference type="AlphaFoldDB" id="A0A1P8WBI5"/>
<feature type="domain" description="Protein kinase" evidence="17">
    <location>
        <begin position="12"/>
        <end position="273"/>
    </location>
</feature>
<dbReference type="KEGG" id="fmr:Fuma_01010"/>
<reference evidence="18 19" key="1">
    <citation type="journal article" date="2016" name="Front. Microbiol.">
        <title>Fuerstia marisgermanicae gen. nov., sp. nov., an Unusual Member of the Phylum Planctomycetes from the German Wadden Sea.</title>
        <authorList>
            <person name="Kohn T."/>
            <person name="Heuer A."/>
            <person name="Jogler M."/>
            <person name="Vollmers J."/>
            <person name="Boedeker C."/>
            <person name="Bunk B."/>
            <person name="Rast P."/>
            <person name="Borchert D."/>
            <person name="Glockner I."/>
            <person name="Freese H.M."/>
            <person name="Klenk H.P."/>
            <person name="Overmann J."/>
            <person name="Kaster A.K."/>
            <person name="Rohde M."/>
            <person name="Wiegand S."/>
            <person name="Jogler C."/>
        </authorList>
    </citation>
    <scope>NUCLEOTIDE SEQUENCE [LARGE SCALE GENOMIC DNA]</scope>
    <source>
        <strain evidence="18 19">NH11</strain>
    </source>
</reference>
<dbReference type="PROSITE" id="PS00108">
    <property type="entry name" value="PROTEIN_KINASE_ST"/>
    <property type="match status" value="1"/>
</dbReference>
<dbReference type="GO" id="GO:0004674">
    <property type="term" value="F:protein serine/threonine kinase activity"/>
    <property type="evidence" value="ECO:0007669"/>
    <property type="project" value="UniProtKB-KW"/>
</dbReference>
<evidence type="ECO:0000259" key="17">
    <source>
        <dbReference type="PROSITE" id="PS50011"/>
    </source>
</evidence>
<evidence type="ECO:0000256" key="1">
    <source>
        <dbReference type="ARBA" id="ARBA00004162"/>
    </source>
</evidence>
<dbReference type="PANTHER" id="PTHR43289">
    <property type="entry name" value="MITOGEN-ACTIVATED PROTEIN KINASE KINASE KINASE 20-RELATED"/>
    <property type="match status" value="1"/>
</dbReference>
<keyword evidence="6 18" id="KW-0808">Transferase</keyword>
<keyword evidence="14" id="KW-0813">Transport</keyword>